<proteinExistence type="predicted"/>
<evidence type="ECO:0000313" key="3">
    <source>
        <dbReference type="Proteomes" id="UP000285951"/>
    </source>
</evidence>
<dbReference type="EMBL" id="WOTW01000038">
    <property type="protein sequence ID" value="MUP39025.1"/>
    <property type="molecule type" value="Genomic_DNA"/>
</dbReference>
<protein>
    <submittedName>
        <fullName evidence="1">Uncharacterized protein</fullName>
    </submittedName>
</protein>
<comment type="caution">
    <text evidence="1">The sequence shown here is derived from an EMBL/GenBank/DDBJ whole genome shotgun (WGS) entry which is preliminary data.</text>
</comment>
<dbReference type="SUPFAM" id="SSF55874">
    <property type="entry name" value="ATPase domain of HSP90 chaperone/DNA topoisomerase II/histidine kinase"/>
    <property type="match status" value="1"/>
</dbReference>
<dbReference type="OrthoDB" id="9810447at2"/>
<evidence type="ECO:0000313" key="1">
    <source>
        <dbReference type="EMBL" id="MUP39025.1"/>
    </source>
</evidence>
<dbReference type="Proteomes" id="UP000285951">
    <property type="component" value="Unassembled WGS sequence"/>
</dbReference>
<reference evidence="1 4" key="2">
    <citation type="submission" date="2019-12" db="EMBL/GenBank/DDBJ databases">
        <title>Draft genome sequence of Labilibaculum sp. strain 44 isolated from deep waters of Black Sea.</title>
        <authorList>
            <person name="Yadav S."/>
            <person name="Villanueva L."/>
        </authorList>
    </citation>
    <scope>NUCLEOTIDE SEQUENCE [LARGE SCALE GENOMIC DNA]</scope>
    <source>
        <strain evidence="1 4">44</strain>
    </source>
</reference>
<sequence>MENKQKQLIISVSDKRVGLKNEDMDKLFRIEHSHSTLGTSKEKGTGFG</sequence>
<organism evidence="1 4">
    <name type="scientific">Labilibaculum euxinus</name>
    <dbReference type="NCBI Taxonomy" id="2686357"/>
    <lineage>
        <taxon>Bacteria</taxon>
        <taxon>Pseudomonadati</taxon>
        <taxon>Bacteroidota</taxon>
        <taxon>Bacteroidia</taxon>
        <taxon>Marinilabiliales</taxon>
        <taxon>Marinifilaceae</taxon>
        <taxon>Labilibaculum</taxon>
    </lineage>
</organism>
<reference evidence="2 3" key="1">
    <citation type="submission" date="2019-11" db="EMBL/GenBank/DDBJ databases">
        <title>Draft genome sequence of Labilibaculum sp. strain SYP isolated from Black Sea.</title>
        <authorList>
            <person name="Yadav S."/>
            <person name="Villanueva L."/>
        </authorList>
    </citation>
    <scope>NUCLEOTIDE SEQUENCE [LARGE SCALE GENOMIC DNA]</scope>
    <source>
        <strain evidence="2 3">44</strain>
    </source>
</reference>
<dbReference type="Proteomes" id="UP000462449">
    <property type="component" value="Unassembled WGS sequence"/>
</dbReference>
<evidence type="ECO:0000313" key="2">
    <source>
        <dbReference type="EMBL" id="MVB08230.1"/>
    </source>
</evidence>
<gene>
    <name evidence="2" type="ORF">DWB62_014490</name>
    <name evidence="1" type="ORF">GNY23_14490</name>
</gene>
<name>A0A7M4D8P6_9BACT</name>
<dbReference type="InterPro" id="IPR036890">
    <property type="entry name" value="HATPase_C_sf"/>
</dbReference>
<dbReference type="Gene3D" id="3.30.565.10">
    <property type="entry name" value="Histidine kinase-like ATPase, C-terminal domain"/>
    <property type="match status" value="1"/>
</dbReference>
<dbReference type="EMBL" id="QTZN02000038">
    <property type="protein sequence ID" value="MVB08230.1"/>
    <property type="molecule type" value="Genomic_DNA"/>
</dbReference>
<accession>A0A7M4D8P6</accession>
<keyword evidence="3" id="KW-1185">Reference proteome</keyword>
<evidence type="ECO:0000313" key="4">
    <source>
        <dbReference type="Proteomes" id="UP000462449"/>
    </source>
</evidence>
<dbReference type="RefSeq" id="WP_156196526.1">
    <property type="nucleotide sequence ID" value="NZ_QTZN02000038.1"/>
</dbReference>
<dbReference type="AlphaFoldDB" id="A0A7M4D8P6"/>